<name>A0AAN8JDN6_PATCE</name>
<keyword evidence="2" id="KW-0732">Signal</keyword>
<feature type="chain" id="PRO_5042979431" description="Transmembrane protein" evidence="2">
    <location>
        <begin position="22"/>
        <end position="156"/>
    </location>
</feature>
<dbReference type="Proteomes" id="UP001347796">
    <property type="component" value="Unassembled WGS sequence"/>
</dbReference>
<accession>A0AAN8JDN6</accession>
<evidence type="ECO:0000313" key="3">
    <source>
        <dbReference type="EMBL" id="KAK6172549.1"/>
    </source>
</evidence>
<dbReference type="EMBL" id="JAZGQO010000011">
    <property type="protein sequence ID" value="KAK6172549.1"/>
    <property type="molecule type" value="Genomic_DNA"/>
</dbReference>
<feature type="transmembrane region" description="Helical" evidence="1">
    <location>
        <begin position="132"/>
        <end position="152"/>
    </location>
</feature>
<comment type="caution">
    <text evidence="3">The sequence shown here is derived from an EMBL/GenBank/DDBJ whole genome shotgun (WGS) entry which is preliminary data.</text>
</comment>
<organism evidence="3 4">
    <name type="scientific">Patella caerulea</name>
    <name type="common">Rayed Mediterranean limpet</name>
    <dbReference type="NCBI Taxonomy" id="87958"/>
    <lineage>
        <taxon>Eukaryota</taxon>
        <taxon>Metazoa</taxon>
        <taxon>Spiralia</taxon>
        <taxon>Lophotrochozoa</taxon>
        <taxon>Mollusca</taxon>
        <taxon>Gastropoda</taxon>
        <taxon>Patellogastropoda</taxon>
        <taxon>Patelloidea</taxon>
        <taxon>Patellidae</taxon>
        <taxon>Patella</taxon>
    </lineage>
</organism>
<keyword evidence="1" id="KW-0812">Transmembrane</keyword>
<evidence type="ECO:0000256" key="1">
    <source>
        <dbReference type="SAM" id="Phobius"/>
    </source>
</evidence>
<protein>
    <recommendedName>
        <fullName evidence="5">Transmembrane protein</fullName>
    </recommendedName>
</protein>
<keyword evidence="1" id="KW-1133">Transmembrane helix</keyword>
<feature type="signal peptide" evidence="2">
    <location>
        <begin position="1"/>
        <end position="21"/>
    </location>
</feature>
<proteinExistence type="predicted"/>
<reference evidence="3 4" key="1">
    <citation type="submission" date="2024-01" db="EMBL/GenBank/DDBJ databases">
        <title>The genome of the rayed Mediterranean limpet Patella caerulea (Linnaeus, 1758).</title>
        <authorList>
            <person name="Anh-Thu Weber A."/>
            <person name="Halstead-Nussloch G."/>
        </authorList>
    </citation>
    <scope>NUCLEOTIDE SEQUENCE [LARGE SCALE GENOMIC DNA]</scope>
    <source>
        <strain evidence="3">AATW-2023a</strain>
        <tissue evidence="3">Whole specimen</tissue>
    </source>
</reference>
<sequence length="156" mass="16389">MNTLLVIAVVAVIGCVGLTEATCNNSTAMPCKGTFEGVTKSNKDEKCNALNTYMHCLIGADCFTGSAAYRAEFNTAVTTESVTCDCSLTIATKCVTASCDDIGDYKACLDVTNCYNGIYKTTYDAKNLLCGGAGAATVSLTLMAISSLFMILKNNF</sequence>
<evidence type="ECO:0000313" key="4">
    <source>
        <dbReference type="Proteomes" id="UP001347796"/>
    </source>
</evidence>
<evidence type="ECO:0000256" key="2">
    <source>
        <dbReference type="SAM" id="SignalP"/>
    </source>
</evidence>
<keyword evidence="1" id="KW-0472">Membrane</keyword>
<gene>
    <name evidence="3" type="ORF">SNE40_016181</name>
</gene>
<keyword evidence="4" id="KW-1185">Reference proteome</keyword>
<evidence type="ECO:0008006" key="5">
    <source>
        <dbReference type="Google" id="ProtNLM"/>
    </source>
</evidence>
<dbReference type="AlphaFoldDB" id="A0AAN8JDN6"/>